<feature type="region of interest" description="Disordered" evidence="10">
    <location>
        <begin position="24"/>
        <end position="43"/>
    </location>
</feature>
<evidence type="ECO:0000256" key="2">
    <source>
        <dbReference type="ARBA" id="ARBA00010489"/>
    </source>
</evidence>
<name>A0A0C3SF06_PHLG1</name>
<gene>
    <name evidence="12" type="ORF">PHLGIDRAFT_124917</name>
</gene>
<comment type="similarity">
    <text evidence="2">Belongs to the REXO4 family.</text>
</comment>
<comment type="function">
    <text evidence="9">Exoribonuclease involved in ribosome biosynthesis. Involved in the processing of ITS1, the internal transcribed spacer localized between the 18S and 5.8S rRNAs.</text>
</comment>
<dbReference type="OrthoDB" id="8191639at2759"/>
<keyword evidence="13" id="KW-1185">Reference proteome</keyword>
<sequence>MSNTRKATAPKIPSENWAALQKKIKAEPTATQSGTQAGKRALRDSFIKSGKFRFKPKTPVVATKPRRPVEETSFPRGLEEPVASTSALKLDEMRNGESMETLRRMIRGDETTAESTAPGARKYTVEVLRRMIRGDETTAEPTNQGAKKYIAIDCEMVGVGIGGSESSLARVSVVNYYGVVEVDEFVQQKERVVDYRTKWSGIRAQDMVQARPFEEVQKRVASLIEGKVLVGHAVHHDLKALLLSHPRLLIRDTQVLAGKHNLVKSRFPALRHLVEQEFGVAIQTGEHSSVVDARATMAIFRLHRKTWESQLPKAYFVTPSHPAKKATAVTVTAEPRPQLAAPVPAKRKASSPPADAETPVAKVQKTQQGTEKSHVGGGRKSPQNKTRTPSKPPITSKQQQNPGGGRKGVSSGLSTIVRKAKLSWWKELSGSS</sequence>
<keyword evidence="4" id="KW-0698">rRNA processing</keyword>
<keyword evidence="7" id="KW-0269">Exonuclease</keyword>
<evidence type="ECO:0000256" key="5">
    <source>
        <dbReference type="ARBA" id="ARBA00022722"/>
    </source>
</evidence>
<evidence type="ECO:0000313" key="12">
    <source>
        <dbReference type="EMBL" id="KIP11250.1"/>
    </source>
</evidence>
<accession>A0A0C3SF06</accession>
<dbReference type="InterPro" id="IPR013520">
    <property type="entry name" value="Ribonucl_H"/>
</dbReference>
<dbReference type="InterPro" id="IPR037431">
    <property type="entry name" value="REX4_DEDDh_dom"/>
</dbReference>
<dbReference type="PANTHER" id="PTHR12801:SF45">
    <property type="entry name" value="RNA EXONUCLEASE 4"/>
    <property type="match status" value="1"/>
</dbReference>
<dbReference type="InterPro" id="IPR012337">
    <property type="entry name" value="RNaseH-like_sf"/>
</dbReference>
<dbReference type="HOGENOM" id="CLU_022453_6_0_1"/>
<evidence type="ECO:0000256" key="3">
    <source>
        <dbReference type="ARBA" id="ARBA00016937"/>
    </source>
</evidence>
<evidence type="ECO:0000256" key="9">
    <source>
        <dbReference type="ARBA" id="ARBA00025599"/>
    </source>
</evidence>
<evidence type="ECO:0000313" key="13">
    <source>
        <dbReference type="Proteomes" id="UP000053257"/>
    </source>
</evidence>
<evidence type="ECO:0000256" key="4">
    <source>
        <dbReference type="ARBA" id="ARBA00022552"/>
    </source>
</evidence>
<dbReference type="Proteomes" id="UP000053257">
    <property type="component" value="Unassembled WGS sequence"/>
</dbReference>
<dbReference type="SUPFAM" id="SSF53098">
    <property type="entry name" value="Ribonuclease H-like"/>
    <property type="match status" value="1"/>
</dbReference>
<dbReference type="CDD" id="cd06144">
    <property type="entry name" value="REX4_like"/>
    <property type="match status" value="1"/>
</dbReference>
<evidence type="ECO:0000256" key="8">
    <source>
        <dbReference type="ARBA" id="ARBA00023242"/>
    </source>
</evidence>
<evidence type="ECO:0000256" key="6">
    <source>
        <dbReference type="ARBA" id="ARBA00022801"/>
    </source>
</evidence>
<dbReference type="AlphaFoldDB" id="A0A0C3SF06"/>
<keyword evidence="6" id="KW-0378">Hydrolase</keyword>
<dbReference type="Gene3D" id="3.30.420.10">
    <property type="entry name" value="Ribonuclease H-like superfamily/Ribonuclease H"/>
    <property type="match status" value="1"/>
</dbReference>
<dbReference type="InterPro" id="IPR047021">
    <property type="entry name" value="REXO1/3/4-like"/>
</dbReference>
<keyword evidence="8" id="KW-0539">Nucleus</keyword>
<evidence type="ECO:0000256" key="10">
    <source>
        <dbReference type="SAM" id="MobiDB-lite"/>
    </source>
</evidence>
<dbReference type="STRING" id="745531.A0A0C3SF06"/>
<dbReference type="SMART" id="SM00479">
    <property type="entry name" value="EXOIII"/>
    <property type="match status" value="1"/>
</dbReference>
<dbReference type="FunFam" id="3.30.420.10:FF:000007">
    <property type="entry name" value="Interferon-stimulated exonuclease gene 20"/>
    <property type="match status" value="1"/>
</dbReference>
<keyword evidence="5" id="KW-0540">Nuclease</keyword>
<evidence type="ECO:0000256" key="7">
    <source>
        <dbReference type="ARBA" id="ARBA00022839"/>
    </source>
</evidence>
<reference evidence="12 13" key="1">
    <citation type="journal article" date="2014" name="PLoS Genet.">
        <title>Analysis of the Phlebiopsis gigantea genome, transcriptome and secretome provides insight into its pioneer colonization strategies of wood.</title>
        <authorList>
            <person name="Hori C."/>
            <person name="Ishida T."/>
            <person name="Igarashi K."/>
            <person name="Samejima M."/>
            <person name="Suzuki H."/>
            <person name="Master E."/>
            <person name="Ferreira P."/>
            <person name="Ruiz-Duenas F.J."/>
            <person name="Held B."/>
            <person name="Canessa P."/>
            <person name="Larrondo L.F."/>
            <person name="Schmoll M."/>
            <person name="Druzhinina I.S."/>
            <person name="Kubicek C.P."/>
            <person name="Gaskell J.A."/>
            <person name="Kersten P."/>
            <person name="St John F."/>
            <person name="Glasner J."/>
            <person name="Sabat G."/>
            <person name="Splinter BonDurant S."/>
            <person name="Syed K."/>
            <person name="Yadav J."/>
            <person name="Mgbeahuruike A.C."/>
            <person name="Kovalchuk A."/>
            <person name="Asiegbu F.O."/>
            <person name="Lackner G."/>
            <person name="Hoffmeister D."/>
            <person name="Rencoret J."/>
            <person name="Gutierrez A."/>
            <person name="Sun H."/>
            <person name="Lindquist E."/>
            <person name="Barry K."/>
            <person name="Riley R."/>
            <person name="Grigoriev I.V."/>
            <person name="Henrissat B."/>
            <person name="Kues U."/>
            <person name="Berka R.M."/>
            <person name="Martinez A.T."/>
            <person name="Covert S.F."/>
            <person name="Blanchette R.A."/>
            <person name="Cullen D."/>
        </authorList>
    </citation>
    <scope>NUCLEOTIDE SEQUENCE [LARGE SCALE GENOMIC DNA]</scope>
    <source>
        <strain evidence="12 13">11061_1 CR5-6</strain>
    </source>
</reference>
<proteinExistence type="inferred from homology"/>
<dbReference type="GO" id="GO:0003676">
    <property type="term" value="F:nucleic acid binding"/>
    <property type="evidence" value="ECO:0007669"/>
    <property type="project" value="InterPro"/>
</dbReference>
<organism evidence="12 13">
    <name type="scientific">Phlebiopsis gigantea (strain 11061_1 CR5-6)</name>
    <name type="common">White-rot fungus</name>
    <name type="synonym">Peniophora gigantea</name>
    <dbReference type="NCBI Taxonomy" id="745531"/>
    <lineage>
        <taxon>Eukaryota</taxon>
        <taxon>Fungi</taxon>
        <taxon>Dikarya</taxon>
        <taxon>Basidiomycota</taxon>
        <taxon>Agaricomycotina</taxon>
        <taxon>Agaricomycetes</taxon>
        <taxon>Polyporales</taxon>
        <taxon>Phanerochaetaceae</taxon>
        <taxon>Phlebiopsis</taxon>
    </lineage>
</organism>
<comment type="subcellular location">
    <subcellularLocation>
        <location evidence="1">Nucleus</location>
    </subcellularLocation>
</comment>
<feature type="domain" description="Exonuclease" evidence="11">
    <location>
        <begin position="148"/>
        <end position="309"/>
    </location>
</feature>
<feature type="region of interest" description="Disordered" evidence="10">
    <location>
        <begin position="61"/>
        <end position="81"/>
    </location>
</feature>
<evidence type="ECO:0000259" key="11">
    <source>
        <dbReference type="SMART" id="SM00479"/>
    </source>
</evidence>
<dbReference type="GO" id="GO:0005634">
    <property type="term" value="C:nucleus"/>
    <property type="evidence" value="ECO:0007669"/>
    <property type="project" value="UniProtKB-SubCell"/>
</dbReference>
<feature type="compositionally biased region" description="Polar residues" evidence="10">
    <location>
        <begin position="381"/>
        <end position="401"/>
    </location>
</feature>
<dbReference type="PANTHER" id="PTHR12801">
    <property type="entry name" value="RNA EXONUCLEASE REXO1 / RECO3 FAMILY MEMBER-RELATED"/>
    <property type="match status" value="1"/>
</dbReference>
<protein>
    <recommendedName>
        <fullName evidence="3">RNA exonuclease 4</fullName>
    </recommendedName>
</protein>
<evidence type="ECO:0000256" key="1">
    <source>
        <dbReference type="ARBA" id="ARBA00004123"/>
    </source>
</evidence>
<dbReference type="GO" id="GO:0008408">
    <property type="term" value="F:3'-5' exonuclease activity"/>
    <property type="evidence" value="ECO:0007669"/>
    <property type="project" value="InterPro"/>
</dbReference>
<dbReference type="InterPro" id="IPR036397">
    <property type="entry name" value="RNaseH_sf"/>
</dbReference>
<feature type="region of interest" description="Disordered" evidence="10">
    <location>
        <begin position="327"/>
        <end position="416"/>
    </location>
</feature>
<dbReference type="EMBL" id="KN840447">
    <property type="protein sequence ID" value="KIP11250.1"/>
    <property type="molecule type" value="Genomic_DNA"/>
</dbReference>
<dbReference type="GO" id="GO:0006364">
    <property type="term" value="P:rRNA processing"/>
    <property type="evidence" value="ECO:0007669"/>
    <property type="project" value="UniProtKB-KW"/>
</dbReference>
<dbReference type="Pfam" id="PF00929">
    <property type="entry name" value="RNase_T"/>
    <property type="match status" value="1"/>
</dbReference>